<sequence>MTTITKPIIPSIIAESIESLRSEGWGDDDFFNFSQYDEESLEARILFHFFRNNRVTFAAAIINSYVVHERIMETRAAE</sequence>
<comment type="caution">
    <text evidence="1">The sequence shown here is derived from an EMBL/GenBank/DDBJ whole genome shotgun (WGS) entry which is preliminary data.</text>
</comment>
<accession>A0ABX1Y0L8</accession>
<dbReference type="Proteomes" id="UP000616779">
    <property type="component" value="Unassembled WGS sequence"/>
</dbReference>
<reference evidence="1 2" key="1">
    <citation type="submission" date="2019-10" db="EMBL/GenBank/DDBJ databases">
        <title>Description of Paenibacillus terrestris sp. nov.</title>
        <authorList>
            <person name="Carlier A."/>
            <person name="Qi S."/>
        </authorList>
    </citation>
    <scope>NUCLEOTIDE SEQUENCE [LARGE SCALE GENOMIC DNA]</scope>
    <source>
        <strain evidence="1 2">LMG 31458</strain>
    </source>
</reference>
<proteinExistence type="predicted"/>
<organism evidence="1 2">
    <name type="scientific">Paenibacillus phytorum</name>
    <dbReference type="NCBI Taxonomy" id="2654977"/>
    <lineage>
        <taxon>Bacteria</taxon>
        <taxon>Bacillati</taxon>
        <taxon>Bacillota</taxon>
        <taxon>Bacilli</taxon>
        <taxon>Bacillales</taxon>
        <taxon>Paenibacillaceae</taxon>
        <taxon>Paenibacillus</taxon>
    </lineage>
</organism>
<protein>
    <submittedName>
        <fullName evidence="1">Uncharacterized protein</fullName>
    </submittedName>
</protein>
<evidence type="ECO:0000313" key="2">
    <source>
        <dbReference type="Proteomes" id="UP000616779"/>
    </source>
</evidence>
<dbReference type="RefSeq" id="WP_171645426.1">
    <property type="nucleotide sequence ID" value="NZ_WHOA01000147.1"/>
</dbReference>
<dbReference type="EMBL" id="WHOA01000147">
    <property type="protein sequence ID" value="NOU74034.1"/>
    <property type="molecule type" value="Genomic_DNA"/>
</dbReference>
<name>A0ABX1Y0L8_9BACL</name>
<gene>
    <name evidence="1" type="ORF">GC098_21970</name>
</gene>
<keyword evidence="2" id="KW-1185">Reference proteome</keyword>
<evidence type="ECO:0000313" key="1">
    <source>
        <dbReference type="EMBL" id="NOU74034.1"/>
    </source>
</evidence>